<evidence type="ECO:0000256" key="2">
    <source>
        <dbReference type="ARBA" id="ARBA00022448"/>
    </source>
</evidence>
<keyword evidence="5 7" id="KW-1133">Transmembrane helix</keyword>
<dbReference type="STRING" id="329046.A0A1Y2D1J0"/>
<dbReference type="GO" id="GO:0022857">
    <property type="term" value="F:transmembrane transporter activity"/>
    <property type="evidence" value="ECO:0007669"/>
    <property type="project" value="InterPro"/>
</dbReference>
<feature type="transmembrane region" description="Helical" evidence="7">
    <location>
        <begin position="378"/>
        <end position="400"/>
    </location>
</feature>
<evidence type="ECO:0000259" key="8">
    <source>
        <dbReference type="PROSITE" id="PS50850"/>
    </source>
</evidence>
<keyword evidence="10" id="KW-1185">Reference proteome</keyword>
<dbReference type="PANTHER" id="PTHR43045">
    <property type="entry name" value="SHIKIMATE TRANSPORTER"/>
    <property type="match status" value="1"/>
</dbReference>
<feature type="transmembrane region" description="Helical" evidence="7">
    <location>
        <begin position="106"/>
        <end position="133"/>
    </location>
</feature>
<protein>
    <submittedName>
        <fullName evidence="9">Major facilitator family transporter</fullName>
    </submittedName>
</protein>
<keyword evidence="2" id="KW-0813">Transport</keyword>
<dbReference type="GO" id="GO:0005886">
    <property type="term" value="C:plasma membrane"/>
    <property type="evidence" value="ECO:0007669"/>
    <property type="project" value="UniProtKB-SubCell"/>
</dbReference>
<dbReference type="PROSITE" id="PS50850">
    <property type="entry name" value="MFS"/>
    <property type="match status" value="1"/>
</dbReference>
<dbReference type="Proteomes" id="UP000193642">
    <property type="component" value="Unassembled WGS sequence"/>
</dbReference>
<evidence type="ECO:0000313" key="9">
    <source>
        <dbReference type="EMBL" id="ORY53148.1"/>
    </source>
</evidence>
<feature type="transmembrane region" description="Helical" evidence="7">
    <location>
        <begin position="78"/>
        <end position="100"/>
    </location>
</feature>
<feature type="domain" description="Major facilitator superfamily (MFS) profile" evidence="8">
    <location>
        <begin position="8"/>
        <end position="434"/>
    </location>
</feature>
<feature type="transmembrane region" description="Helical" evidence="7">
    <location>
        <begin position="300"/>
        <end position="323"/>
    </location>
</feature>
<evidence type="ECO:0000256" key="6">
    <source>
        <dbReference type="ARBA" id="ARBA00023136"/>
    </source>
</evidence>
<organism evidence="9 10">
    <name type="scientific">Rhizoclosmatium globosum</name>
    <dbReference type="NCBI Taxonomy" id="329046"/>
    <lineage>
        <taxon>Eukaryota</taxon>
        <taxon>Fungi</taxon>
        <taxon>Fungi incertae sedis</taxon>
        <taxon>Chytridiomycota</taxon>
        <taxon>Chytridiomycota incertae sedis</taxon>
        <taxon>Chytridiomycetes</taxon>
        <taxon>Chytridiales</taxon>
        <taxon>Chytriomycetaceae</taxon>
        <taxon>Rhizoclosmatium</taxon>
    </lineage>
</organism>
<proteinExistence type="predicted"/>
<dbReference type="EMBL" id="MCGO01000002">
    <property type="protein sequence ID" value="ORY53148.1"/>
    <property type="molecule type" value="Genomic_DNA"/>
</dbReference>
<accession>A0A1Y2D1J0</accession>
<evidence type="ECO:0000313" key="10">
    <source>
        <dbReference type="Proteomes" id="UP000193642"/>
    </source>
</evidence>
<dbReference type="InterPro" id="IPR005828">
    <property type="entry name" value="MFS_sugar_transport-like"/>
</dbReference>
<dbReference type="AlphaFoldDB" id="A0A1Y2D1J0"/>
<dbReference type="InterPro" id="IPR005829">
    <property type="entry name" value="Sugar_transporter_CS"/>
</dbReference>
<comment type="subcellular location">
    <subcellularLocation>
        <location evidence="1">Cell membrane</location>
        <topology evidence="1">Multi-pass membrane protein</topology>
    </subcellularLocation>
</comment>
<dbReference type="InterPro" id="IPR036259">
    <property type="entry name" value="MFS_trans_sf"/>
</dbReference>
<dbReference type="SUPFAM" id="SSF103473">
    <property type="entry name" value="MFS general substrate transporter"/>
    <property type="match status" value="1"/>
</dbReference>
<gene>
    <name evidence="9" type="ORF">BCR33DRAFT_845364</name>
</gene>
<feature type="transmembrane region" description="Helical" evidence="7">
    <location>
        <begin position="7"/>
        <end position="27"/>
    </location>
</feature>
<keyword evidence="6 7" id="KW-0472">Membrane</keyword>
<evidence type="ECO:0000256" key="7">
    <source>
        <dbReference type="SAM" id="Phobius"/>
    </source>
</evidence>
<dbReference type="InterPro" id="IPR020846">
    <property type="entry name" value="MFS_dom"/>
</dbReference>
<feature type="transmembrane region" description="Helical" evidence="7">
    <location>
        <begin position="412"/>
        <end position="431"/>
    </location>
</feature>
<feature type="transmembrane region" description="Helical" evidence="7">
    <location>
        <begin position="343"/>
        <end position="366"/>
    </location>
</feature>
<evidence type="ECO:0000256" key="1">
    <source>
        <dbReference type="ARBA" id="ARBA00004651"/>
    </source>
</evidence>
<evidence type="ECO:0000256" key="5">
    <source>
        <dbReference type="ARBA" id="ARBA00022989"/>
    </source>
</evidence>
<keyword evidence="4 7" id="KW-0812">Transmembrane</keyword>
<keyword evidence="3" id="KW-1003">Cell membrane</keyword>
<dbReference type="Pfam" id="PF00083">
    <property type="entry name" value="Sugar_tr"/>
    <property type="match status" value="2"/>
</dbReference>
<feature type="transmembrane region" description="Helical" evidence="7">
    <location>
        <begin position="47"/>
        <end position="71"/>
    </location>
</feature>
<evidence type="ECO:0000256" key="4">
    <source>
        <dbReference type="ARBA" id="ARBA00022692"/>
    </source>
</evidence>
<dbReference type="PANTHER" id="PTHR43045:SF7">
    <property type="entry name" value="MAJOR FACILITATOR SUPERFAMILY TRANSPORTER"/>
    <property type="match status" value="1"/>
</dbReference>
<name>A0A1Y2D1J0_9FUNG</name>
<feature type="transmembrane region" description="Helical" evidence="7">
    <location>
        <begin position="181"/>
        <end position="198"/>
    </location>
</feature>
<dbReference type="Gene3D" id="1.20.1250.20">
    <property type="entry name" value="MFS general substrate transporter like domains"/>
    <property type="match status" value="2"/>
</dbReference>
<feature type="transmembrane region" description="Helical" evidence="7">
    <location>
        <begin position="145"/>
        <end position="169"/>
    </location>
</feature>
<sequence length="459" mass="49160">MVLSLPYIIAATCAGTLIEWYDFYVYLFLQSTVAAQFYNGTESATTIIWLATYAIGFIVRPIGALLFGYLGDIYGRKVTFMASLLMMGLATTLCGCLPTKDQIGSAAGIILIILRILQGLAIGGEYGAAVAYIAEHAPANKKGAYTCVLQVMATFGLSLALASCLIFRAVLSAGDWSTFGWRFPFLLSFLLIAISLYARSKLLESPVFAQAKEDGEIAPSRFTKSAFKPANIWTILVAIIGTCMGQGVLAQVSQAYPLTFITGLGVPLVPAYTILLVPCLLACPFFALFGYLSDKYGRKIFLVTGVTLAAILTYPCYLGIYSFRPFENNKPSSPYRDAYSPAGMSFCIWILVMCAAISYGPLAAYLSELFPTNIRFTGTAACYHIGVGALGGITGVIAVSVTSATGNIYGGLFYPIAVCSVCAVFGFVFLPETNGRNLNTMEDSKIQAETSAIPEKLAA</sequence>
<feature type="transmembrane region" description="Helical" evidence="7">
    <location>
        <begin position="230"/>
        <end position="249"/>
    </location>
</feature>
<evidence type="ECO:0000256" key="3">
    <source>
        <dbReference type="ARBA" id="ARBA00022475"/>
    </source>
</evidence>
<reference evidence="9 10" key="1">
    <citation type="submission" date="2016-07" db="EMBL/GenBank/DDBJ databases">
        <title>Pervasive Adenine N6-methylation of Active Genes in Fungi.</title>
        <authorList>
            <consortium name="DOE Joint Genome Institute"/>
            <person name="Mondo S.J."/>
            <person name="Dannebaum R.O."/>
            <person name="Kuo R.C."/>
            <person name="Labutti K."/>
            <person name="Haridas S."/>
            <person name="Kuo A."/>
            <person name="Salamov A."/>
            <person name="Ahrendt S.R."/>
            <person name="Lipzen A."/>
            <person name="Sullivan W."/>
            <person name="Andreopoulos W.B."/>
            <person name="Clum A."/>
            <person name="Lindquist E."/>
            <person name="Daum C."/>
            <person name="Ramamoorthy G.K."/>
            <person name="Gryganskyi A."/>
            <person name="Culley D."/>
            <person name="Magnuson J.K."/>
            <person name="James T.Y."/>
            <person name="O'Malley M.A."/>
            <person name="Stajich J.E."/>
            <person name="Spatafora J.W."/>
            <person name="Visel A."/>
            <person name="Grigoriev I.V."/>
        </authorList>
    </citation>
    <scope>NUCLEOTIDE SEQUENCE [LARGE SCALE GENOMIC DNA]</scope>
    <source>
        <strain evidence="9 10">JEL800</strain>
    </source>
</reference>
<feature type="transmembrane region" description="Helical" evidence="7">
    <location>
        <begin position="269"/>
        <end position="293"/>
    </location>
</feature>
<comment type="caution">
    <text evidence="9">The sequence shown here is derived from an EMBL/GenBank/DDBJ whole genome shotgun (WGS) entry which is preliminary data.</text>
</comment>
<dbReference type="OrthoDB" id="10262656at2759"/>
<dbReference type="PROSITE" id="PS00217">
    <property type="entry name" value="SUGAR_TRANSPORT_2"/>
    <property type="match status" value="1"/>
</dbReference>